<sequence>MNYKRALVTGVMLWMIIFVTVSVLMFLPFLLDKTLIQFAIFWVLLIPAVLLLNKWYFRADPPSLKKGLMLGVILLAVLIALDAVITVPLFVKSYSVFFGDWMMYVEYAEILLLSIYAGFEYDRTYTKLEKK</sequence>
<accession>A0A1F6NFS0</accession>
<keyword evidence="1" id="KW-1133">Transmembrane helix</keyword>
<protein>
    <submittedName>
        <fullName evidence="2">Uncharacterized protein</fullName>
    </submittedName>
</protein>
<proteinExistence type="predicted"/>
<reference evidence="2 3" key="1">
    <citation type="journal article" date="2016" name="Nat. Commun.">
        <title>Thousands of microbial genomes shed light on interconnected biogeochemical processes in an aquifer system.</title>
        <authorList>
            <person name="Anantharaman K."/>
            <person name="Brown C.T."/>
            <person name="Hug L.A."/>
            <person name="Sharon I."/>
            <person name="Castelle C.J."/>
            <person name="Probst A.J."/>
            <person name="Thomas B.C."/>
            <person name="Singh A."/>
            <person name="Wilkins M.J."/>
            <person name="Karaoz U."/>
            <person name="Brodie E.L."/>
            <person name="Williams K.H."/>
            <person name="Hubbard S.S."/>
            <person name="Banfield J.F."/>
        </authorList>
    </citation>
    <scope>NUCLEOTIDE SEQUENCE [LARGE SCALE GENOMIC DNA]</scope>
</reference>
<organism evidence="2 3">
    <name type="scientific">Candidatus Magasanikbacteria bacterium RIFOXYB1_FULL_40_15</name>
    <dbReference type="NCBI Taxonomy" id="1798697"/>
    <lineage>
        <taxon>Bacteria</taxon>
        <taxon>Candidatus Magasanikiibacteriota</taxon>
    </lineage>
</organism>
<feature type="transmembrane region" description="Helical" evidence="1">
    <location>
        <begin position="68"/>
        <end position="89"/>
    </location>
</feature>
<feature type="transmembrane region" description="Helical" evidence="1">
    <location>
        <begin position="7"/>
        <end position="29"/>
    </location>
</feature>
<dbReference type="STRING" id="1798697.A2373_00890"/>
<comment type="caution">
    <text evidence="2">The sequence shown here is derived from an EMBL/GenBank/DDBJ whole genome shotgun (WGS) entry which is preliminary data.</text>
</comment>
<dbReference type="Proteomes" id="UP000176300">
    <property type="component" value="Unassembled WGS sequence"/>
</dbReference>
<evidence type="ECO:0000313" key="2">
    <source>
        <dbReference type="EMBL" id="OGH82777.1"/>
    </source>
</evidence>
<name>A0A1F6NFS0_9BACT</name>
<feature type="transmembrane region" description="Helical" evidence="1">
    <location>
        <begin position="101"/>
        <end position="121"/>
    </location>
</feature>
<feature type="transmembrane region" description="Helical" evidence="1">
    <location>
        <begin position="35"/>
        <end position="56"/>
    </location>
</feature>
<dbReference type="AlphaFoldDB" id="A0A1F6NFS0"/>
<gene>
    <name evidence="2" type="ORF">A2373_00890</name>
</gene>
<keyword evidence="1" id="KW-0472">Membrane</keyword>
<keyword evidence="1" id="KW-0812">Transmembrane</keyword>
<dbReference type="EMBL" id="MFQS01000028">
    <property type="protein sequence ID" value="OGH82777.1"/>
    <property type="molecule type" value="Genomic_DNA"/>
</dbReference>
<evidence type="ECO:0000256" key="1">
    <source>
        <dbReference type="SAM" id="Phobius"/>
    </source>
</evidence>
<evidence type="ECO:0000313" key="3">
    <source>
        <dbReference type="Proteomes" id="UP000176300"/>
    </source>
</evidence>